<dbReference type="AlphaFoldDB" id="A0A0F9BNF1"/>
<reference evidence="2" key="1">
    <citation type="journal article" date="2015" name="Nature">
        <title>Complex archaea that bridge the gap between prokaryotes and eukaryotes.</title>
        <authorList>
            <person name="Spang A."/>
            <person name="Saw J.H."/>
            <person name="Jorgensen S.L."/>
            <person name="Zaremba-Niedzwiedzka K."/>
            <person name="Martijn J."/>
            <person name="Lind A.E."/>
            <person name="van Eijk R."/>
            <person name="Schleper C."/>
            <person name="Guy L."/>
            <person name="Ettema T.J."/>
        </authorList>
    </citation>
    <scope>NUCLEOTIDE SEQUENCE</scope>
</reference>
<evidence type="ECO:0000313" key="2">
    <source>
        <dbReference type="EMBL" id="KKL15352.1"/>
    </source>
</evidence>
<protein>
    <submittedName>
        <fullName evidence="2">Uncharacterized protein</fullName>
    </submittedName>
</protein>
<dbReference type="EMBL" id="LAZR01040093">
    <property type="protein sequence ID" value="KKL15352.1"/>
    <property type="molecule type" value="Genomic_DNA"/>
</dbReference>
<keyword evidence="1" id="KW-1133">Transmembrane helix</keyword>
<proteinExistence type="predicted"/>
<name>A0A0F9BNF1_9ZZZZ</name>
<organism evidence="2">
    <name type="scientific">marine sediment metagenome</name>
    <dbReference type="NCBI Taxonomy" id="412755"/>
    <lineage>
        <taxon>unclassified sequences</taxon>
        <taxon>metagenomes</taxon>
        <taxon>ecological metagenomes</taxon>
    </lineage>
</organism>
<feature type="transmembrane region" description="Helical" evidence="1">
    <location>
        <begin position="21"/>
        <end position="44"/>
    </location>
</feature>
<keyword evidence="1" id="KW-0812">Transmembrane</keyword>
<accession>A0A0F9BNF1</accession>
<evidence type="ECO:0000256" key="1">
    <source>
        <dbReference type="SAM" id="Phobius"/>
    </source>
</evidence>
<comment type="caution">
    <text evidence="2">The sequence shown here is derived from an EMBL/GenBank/DDBJ whole genome shotgun (WGS) entry which is preliminary data.</text>
</comment>
<feature type="transmembrane region" description="Helical" evidence="1">
    <location>
        <begin position="50"/>
        <end position="70"/>
    </location>
</feature>
<gene>
    <name evidence="2" type="ORF">LCGC14_2506480</name>
</gene>
<keyword evidence="1" id="KW-0472">Membrane</keyword>
<sequence>MNLSKKIKNLEKRGIVSRKPNPVVPFILAFISLGLGFITFYLGIDKIWSYAFFYLAGFSFVFAILHLIVVKIVEGKYKNKNFLI</sequence>